<organism evidence="2 3">
    <name type="scientific">Ophiocordyceps unilateralis</name>
    <name type="common">Zombie-ant fungus</name>
    <name type="synonym">Torrubia unilateralis</name>
    <dbReference type="NCBI Taxonomy" id="268505"/>
    <lineage>
        <taxon>Eukaryota</taxon>
        <taxon>Fungi</taxon>
        <taxon>Dikarya</taxon>
        <taxon>Ascomycota</taxon>
        <taxon>Pezizomycotina</taxon>
        <taxon>Sordariomycetes</taxon>
        <taxon>Hypocreomycetidae</taxon>
        <taxon>Hypocreales</taxon>
        <taxon>Ophiocordycipitaceae</taxon>
        <taxon>Ophiocordyceps</taxon>
    </lineage>
</organism>
<comment type="caution">
    <text evidence="2">The sequence shown here is derived from an EMBL/GenBank/DDBJ whole genome shotgun (WGS) entry which is preliminary data.</text>
</comment>
<proteinExistence type="predicted"/>
<dbReference type="Gene3D" id="3.40.50.1820">
    <property type="entry name" value="alpha/beta hydrolase"/>
    <property type="match status" value="1"/>
</dbReference>
<name>A0A2A9PNX2_OPHUN</name>
<keyword evidence="3" id="KW-1185">Reference proteome</keyword>
<dbReference type="OrthoDB" id="190201at2759"/>
<evidence type="ECO:0000313" key="3">
    <source>
        <dbReference type="Proteomes" id="UP000037136"/>
    </source>
</evidence>
<dbReference type="Pfam" id="PF12697">
    <property type="entry name" value="Abhydrolase_6"/>
    <property type="match status" value="1"/>
</dbReference>
<evidence type="ECO:0000259" key="1">
    <source>
        <dbReference type="Pfam" id="PF12697"/>
    </source>
</evidence>
<feature type="domain" description="AB hydrolase-1" evidence="1">
    <location>
        <begin position="131"/>
        <end position="402"/>
    </location>
</feature>
<dbReference type="Proteomes" id="UP000037136">
    <property type="component" value="Unassembled WGS sequence"/>
</dbReference>
<protein>
    <recommendedName>
        <fullName evidence="1">AB hydrolase-1 domain-containing protein</fullName>
    </recommendedName>
</protein>
<dbReference type="EMBL" id="LAZP02000006">
    <property type="protein sequence ID" value="PFH63205.1"/>
    <property type="molecule type" value="Genomic_DNA"/>
</dbReference>
<gene>
    <name evidence="2" type="ORF">XA68_16644</name>
</gene>
<dbReference type="SUPFAM" id="SSF53474">
    <property type="entry name" value="alpha/beta-Hydrolases"/>
    <property type="match status" value="1"/>
</dbReference>
<sequence length="427" mass="47365">MSSRESVVTSSTRVVPINRLLHAPCTHVVHTRSRLSSISAHMFAPAILLALAVTAAARNCIDITVPVKLRARNVYYDVEPPKNEIDLVNFILDFSRRQPVLPRTLAKEPKVYRLATTYCWPDSGPGQRLQILTHGIGFDRNYWDWHNGRPDNGYRYSYVNHALARGYSTLSWDRLGIGASSHGDPINEMQLFLEMDALLALTGWVRRGGLPDRQHQRSKFVHVGHSYGSALTTVVTTENPAMTDCVVLTGFSQVYKFLPTFILASNLVSVKELPGLAKHYENGYVAPNSGIGIQTNFFAPHNFDPAVLQAATEKRQPASLGELMTLNYVNNKSKFPGPVLLITGDRDIPFCGGNCSNTPYFNVKARNLLESSRPNFASSSVFETVALHKAGHALNLEYTAPVAYKIILDFTDKHLSSQGYTPMSPYA</sequence>
<dbReference type="InterPro" id="IPR000073">
    <property type="entry name" value="AB_hydrolase_1"/>
</dbReference>
<dbReference type="InterPro" id="IPR029058">
    <property type="entry name" value="AB_hydrolase_fold"/>
</dbReference>
<dbReference type="STRING" id="268505.A0A2A9PNX2"/>
<reference evidence="2 3" key="1">
    <citation type="journal article" date="2015" name="BMC Genomics">
        <title>Gene expression during zombie ant biting behavior reflects the complexity underlying fungal parasitic behavioral manipulation.</title>
        <authorList>
            <person name="de Bekker C."/>
            <person name="Ohm R.A."/>
            <person name="Loreto R.G."/>
            <person name="Sebastian A."/>
            <person name="Albert I."/>
            <person name="Merrow M."/>
            <person name="Brachmann A."/>
            <person name="Hughes D.P."/>
        </authorList>
    </citation>
    <scope>NUCLEOTIDE SEQUENCE [LARGE SCALE GENOMIC DNA]</scope>
    <source>
        <strain evidence="2 3">SC16a</strain>
    </source>
</reference>
<dbReference type="AlphaFoldDB" id="A0A2A9PNX2"/>
<evidence type="ECO:0000313" key="2">
    <source>
        <dbReference type="EMBL" id="PFH63205.1"/>
    </source>
</evidence>
<reference evidence="2 3" key="2">
    <citation type="journal article" date="2017" name="Sci. Rep.">
        <title>Ant-infecting Ophiocordyceps genomes reveal a high diversity of potential behavioral manipulation genes and a possible major role for enterotoxins.</title>
        <authorList>
            <person name="de Bekker C."/>
            <person name="Ohm R.A."/>
            <person name="Evans H.C."/>
            <person name="Brachmann A."/>
            <person name="Hughes D.P."/>
        </authorList>
    </citation>
    <scope>NUCLEOTIDE SEQUENCE [LARGE SCALE GENOMIC DNA]</scope>
    <source>
        <strain evidence="2 3">SC16a</strain>
    </source>
</reference>
<accession>A0A2A9PNX2</accession>